<organism evidence="1">
    <name type="scientific">bioreactor metagenome</name>
    <dbReference type="NCBI Taxonomy" id="1076179"/>
    <lineage>
        <taxon>unclassified sequences</taxon>
        <taxon>metagenomes</taxon>
        <taxon>ecological metagenomes</taxon>
    </lineage>
</organism>
<sequence length="44" mass="4868">MGAQLWTFTHLLENHGKLVEAFAFFGGEVSKSSAIGTRTEITHF</sequence>
<proteinExistence type="predicted"/>
<protein>
    <submittedName>
        <fullName evidence="1">Uncharacterized protein</fullName>
    </submittedName>
</protein>
<evidence type="ECO:0000313" key="1">
    <source>
        <dbReference type="EMBL" id="MPM54775.1"/>
    </source>
</evidence>
<gene>
    <name evidence="1" type="ORF">SDC9_101555</name>
</gene>
<dbReference type="AlphaFoldDB" id="A0A645ANH1"/>
<comment type="caution">
    <text evidence="1">The sequence shown here is derived from an EMBL/GenBank/DDBJ whole genome shotgun (WGS) entry which is preliminary data.</text>
</comment>
<accession>A0A645ANH1</accession>
<dbReference type="EMBL" id="VSSQ01014958">
    <property type="protein sequence ID" value="MPM54775.1"/>
    <property type="molecule type" value="Genomic_DNA"/>
</dbReference>
<name>A0A645ANH1_9ZZZZ</name>
<reference evidence="1" key="1">
    <citation type="submission" date="2019-08" db="EMBL/GenBank/DDBJ databases">
        <authorList>
            <person name="Kucharzyk K."/>
            <person name="Murdoch R.W."/>
            <person name="Higgins S."/>
            <person name="Loffler F."/>
        </authorList>
    </citation>
    <scope>NUCLEOTIDE SEQUENCE</scope>
</reference>